<gene>
    <name evidence="1" type="ORF">ACAOBT_LOCUS13762</name>
</gene>
<proteinExistence type="predicted"/>
<dbReference type="AlphaFoldDB" id="A0A9P0KR18"/>
<protein>
    <submittedName>
        <fullName evidence="1">Uncharacterized protein</fullName>
    </submittedName>
</protein>
<dbReference type="EMBL" id="CAKOFQ010006888">
    <property type="protein sequence ID" value="CAH1980019.1"/>
    <property type="molecule type" value="Genomic_DNA"/>
</dbReference>
<comment type="caution">
    <text evidence="1">The sequence shown here is derived from an EMBL/GenBank/DDBJ whole genome shotgun (WGS) entry which is preliminary data.</text>
</comment>
<accession>A0A9P0KR18</accession>
<name>A0A9P0KR18_ACAOB</name>
<keyword evidence="2" id="KW-1185">Reference proteome</keyword>
<evidence type="ECO:0000313" key="1">
    <source>
        <dbReference type="EMBL" id="CAH1980019.1"/>
    </source>
</evidence>
<sequence length="43" mass="4984">MLSLNWRGITEDLKQRLIILQTICCNSMLYTAVRNIKLAMLTT</sequence>
<evidence type="ECO:0000313" key="2">
    <source>
        <dbReference type="Proteomes" id="UP001152888"/>
    </source>
</evidence>
<dbReference type="Proteomes" id="UP001152888">
    <property type="component" value="Unassembled WGS sequence"/>
</dbReference>
<organism evidence="1 2">
    <name type="scientific">Acanthoscelides obtectus</name>
    <name type="common">Bean weevil</name>
    <name type="synonym">Bruchus obtectus</name>
    <dbReference type="NCBI Taxonomy" id="200917"/>
    <lineage>
        <taxon>Eukaryota</taxon>
        <taxon>Metazoa</taxon>
        <taxon>Ecdysozoa</taxon>
        <taxon>Arthropoda</taxon>
        <taxon>Hexapoda</taxon>
        <taxon>Insecta</taxon>
        <taxon>Pterygota</taxon>
        <taxon>Neoptera</taxon>
        <taxon>Endopterygota</taxon>
        <taxon>Coleoptera</taxon>
        <taxon>Polyphaga</taxon>
        <taxon>Cucujiformia</taxon>
        <taxon>Chrysomeloidea</taxon>
        <taxon>Chrysomelidae</taxon>
        <taxon>Bruchinae</taxon>
        <taxon>Bruchini</taxon>
        <taxon>Acanthoscelides</taxon>
    </lineage>
</organism>
<reference evidence="1" key="1">
    <citation type="submission" date="2022-03" db="EMBL/GenBank/DDBJ databases">
        <authorList>
            <person name="Sayadi A."/>
        </authorList>
    </citation>
    <scope>NUCLEOTIDE SEQUENCE</scope>
</reference>